<feature type="compositionally biased region" description="Basic and acidic residues" evidence="1">
    <location>
        <begin position="474"/>
        <end position="495"/>
    </location>
</feature>
<dbReference type="AlphaFoldDB" id="A0A915MBP9"/>
<name>A0A915MBP9_MELJA</name>
<feature type="compositionally biased region" description="Basic and acidic residues" evidence="1">
    <location>
        <begin position="583"/>
        <end position="594"/>
    </location>
</feature>
<feature type="compositionally biased region" description="Basic and acidic residues" evidence="1">
    <location>
        <begin position="621"/>
        <end position="630"/>
    </location>
</feature>
<dbReference type="WBParaSite" id="scaffold35170_cov289.g22261">
    <property type="protein sequence ID" value="scaffold35170_cov289.g22261"/>
    <property type="gene ID" value="scaffold35170_cov289.g22261"/>
</dbReference>
<reference evidence="3" key="1">
    <citation type="submission" date="2022-11" db="UniProtKB">
        <authorList>
            <consortium name="WormBaseParasite"/>
        </authorList>
    </citation>
    <scope>IDENTIFICATION</scope>
</reference>
<feature type="region of interest" description="Disordered" evidence="1">
    <location>
        <begin position="474"/>
        <end position="554"/>
    </location>
</feature>
<evidence type="ECO:0000313" key="3">
    <source>
        <dbReference type="WBParaSite" id="scaffold35170_cov289.g22261"/>
    </source>
</evidence>
<feature type="compositionally biased region" description="Low complexity" evidence="1">
    <location>
        <begin position="91"/>
        <end position="114"/>
    </location>
</feature>
<evidence type="ECO:0000256" key="1">
    <source>
        <dbReference type="SAM" id="MobiDB-lite"/>
    </source>
</evidence>
<feature type="region of interest" description="Disordered" evidence="1">
    <location>
        <begin position="421"/>
        <end position="451"/>
    </location>
</feature>
<feature type="compositionally biased region" description="Basic and acidic residues" evidence="1">
    <location>
        <begin position="526"/>
        <end position="545"/>
    </location>
</feature>
<protein>
    <submittedName>
        <fullName evidence="3">Uncharacterized protein</fullName>
    </submittedName>
</protein>
<evidence type="ECO:0000313" key="2">
    <source>
        <dbReference type="Proteomes" id="UP000887561"/>
    </source>
</evidence>
<keyword evidence="2" id="KW-1185">Reference proteome</keyword>
<dbReference type="Proteomes" id="UP000887561">
    <property type="component" value="Unplaced"/>
</dbReference>
<sequence>MLCIQTSFVIATTEEDIEKAKTNLHVDSAVHKCLKDAFETLVKLFEDDVGLVERQNLDELTAAPYTSNRFVGVIRHFTRSLSLNDSRNVYSESKSAPTSPSGSAPASPSGSRLGSAKQYFRSVSFNEPIRTTASSSSSSTPSSPSSGGGVLGFVRQLSLNAASQALSPRESSNKTYKRMSSFKLNEGLIVANATAYLSVEIKNLREILDKIYETFKDIPAELKNKVPFNLREDKFPYIINRQLISNLDIWLMRFERISQENKEYNLCGHFYPNEKGWIREELKALLGDEFYSGLKTQNVFRSWPFNYKNIYKNGKVDDKIKEVVRNMRIYLGTVGVKAYQIYEIYSIATIKLHSDYHEKIHDPNSGPITLLYQKKKLEDIIIEQKIPANKVEWQVWNDIADIFQVEEKILSTQTTVASNPVTLQSSPRYSPRELSVETKGFSPKSLSPIENPNVFQKHRQLRYDNLVLEKTKHSADAAIHDNDNKNQKGKEKLKGIETSSSITKPPRFKIPELIIPIPEESEFEGTDSKDKDSKGKDSKGNDQTKKATLKGKATHLPRLGKISIMFNKDKAEAEEIESLNPETKFEEDKVKNKKQKELMDVEKERIESKKDEIFEEVENKHEEIEMEMEKSTSSSVLSHEEELEKAKKIMNKDITKLVSTEIKNPSPVIKPMDHKPITAL</sequence>
<organism evidence="2 3">
    <name type="scientific">Meloidogyne javanica</name>
    <name type="common">Root-knot nematode worm</name>
    <dbReference type="NCBI Taxonomy" id="6303"/>
    <lineage>
        <taxon>Eukaryota</taxon>
        <taxon>Metazoa</taxon>
        <taxon>Ecdysozoa</taxon>
        <taxon>Nematoda</taxon>
        <taxon>Chromadorea</taxon>
        <taxon>Rhabditida</taxon>
        <taxon>Tylenchina</taxon>
        <taxon>Tylenchomorpha</taxon>
        <taxon>Tylenchoidea</taxon>
        <taxon>Meloidogynidae</taxon>
        <taxon>Meloidogyninae</taxon>
        <taxon>Meloidogyne</taxon>
        <taxon>Meloidogyne incognita group</taxon>
    </lineage>
</organism>
<accession>A0A915MBP9</accession>
<proteinExistence type="predicted"/>
<feature type="region of interest" description="Disordered" evidence="1">
    <location>
        <begin position="575"/>
        <end position="594"/>
    </location>
</feature>
<feature type="region of interest" description="Disordered" evidence="1">
    <location>
        <begin position="90"/>
        <end position="114"/>
    </location>
</feature>
<feature type="region of interest" description="Disordered" evidence="1">
    <location>
        <begin position="621"/>
        <end position="643"/>
    </location>
</feature>